<dbReference type="InterPro" id="IPR016747">
    <property type="entry name" value="Phosphotransbutyrylase"/>
</dbReference>
<evidence type="ECO:0000313" key="3">
    <source>
        <dbReference type="Proteomes" id="UP000251923"/>
    </source>
</evidence>
<name>A0A2I1L5I5_9LACT</name>
<organism evidence="2 3">
    <name type="scientific">Aerococcus urinae</name>
    <dbReference type="NCBI Taxonomy" id="1376"/>
    <lineage>
        <taxon>Bacteria</taxon>
        <taxon>Bacillati</taxon>
        <taxon>Bacillota</taxon>
        <taxon>Bacilli</taxon>
        <taxon>Lactobacillales</taxon>
        <taxon>Aerococcaceae</taxon>
        <taxon>Aerococcus</taxon>
    </lineage>
</organism>
<evidence type="ECO:0000259" key="1">
    <source>
        <dbReference type="Pfam" id="PF04892"/>
    </source>
</evidence>
<proteinExistence type="predicted"/>
<reference evidence="2 3" key="1">
    <citation type="submission" date="2018-04" db="EMBL/GenBank/DDBJ databases">
        <title>Aerococcus urinae genomes.</title>
        <authorList>
            <person name="Hilt E."/>
            <person name="Gilbert N.M."/>
            <person name="Thomas-White K."/>
            <person name="Putonti C."/>
            <person name="Lewis A.L."/>
            <person name="Visck K.L."/>
            <person name="Wolfe A.J."/>
        </authorList>
    </citation>
    <scope>NUCLEOTIDE SEQUENCE [LARGE SCALE GENOMIC DNA]</scope>
    <source>
        <strain evidence="2 3">UMB7480</strain>
    </source>
</reference>
<gene>
    <name evidence="2" type="ORF">DBT54_08025</name>
</gene>
<evidence type="ECO:0000313" key="2">
    <source>
        <dbReference type="EMBL" id="RAV77903.1"/>
    </source>
</evidence>
<feature type="domain" description="VanZ-like" evidence="1">
    <location>
        <begin position="21"/>
        <end position="166"/>
    </location>
</feature>
<dbReference type="AlphaFoldDB" id="A0A2I1L5I5"/>
<protein>
    <submittedName>
        <fullName evidence="2">VanZ family protein</fullName>
    </submittedName>
</protein>
<dbReference type="EMBL" id="QMHM01000018">
    <property type="protein sequence ID" value="RAV77903.1"/>
    <property type="molecule type" value="Genomic_DNA"/>
</dbReference>
<dbReference type="Pfam" id="PF04892">
    <property type="entry name" value="VanZ"/>
    <property type="match status" value="1"/>
</dbReference>
<dbReference type="NCBIfam" id="NF037970">
    <property type="entry name" value="vanZ_1"/>
    <property type="match status" value="1"/>
</dbReference>
<accession>A0A2I1L5I5</accession>
<comment type="caution">
    <text evidence="2">The sequence shown here is derived from an EMBL/GenBank/DDBJ whole genome shotgun (WGS) entry which is preliminary data.</text>
</comment>
<dbReference type="Proteomes" id="UP000251923">
    <property type="component" value="Unassembled WGS sequence"/>
</dbReference>
<dbReference type="InterPro" id="IPR006976">
    <property type="entry name" value="VanZ-like"/>
</dbReference>
<sequence length="186" mass="20767">MYILTSKELIVTLKQIRNLAFIALILLLVLTFPSSSTSYQDQSLIPLLNSVLANHPAESLFRGLSFTYAGEEISIQARGYFAFIEFFIRKGAHFVLFGSLASLAYLSLLIDVKSLPVRATLATLLTFGYAAFDELRQIFTPNRTGLLADVYLDTCGALCFILLTILVFGWLRKRGWIKGNPFPKST</sequence>
<dbReference type="PIRSF" id="PIRSF019083">
    <property type="entry name" value="UCP019083_VanZ"/>
    <property type="match status" value="1"/>
</dbReference>